<name>A0A5Q4VIV7_9BACT</name>
<feature type="transmembrane region" description="Helical" evidence="1">
    <location>
        <begin position="398"/>
        <end position="415"/>
    </location>
</feature>
<evidence type="ECO:0000256" key="1">
    <source>
        <dbReference type="SAM" id="Phobius"/>
    </source>
</evidence>
<feature type="transmembrane region" description="Helical" evidence="1">
    <location>
        <begin position="154"/>
        <end position="176"/>
    </location>
</feature>
<protein>
    <recommendedName>
        <fullName evidence="4">O-antigen ligase family protein</fullName>
    </recommendedName>
</protein>
<dbReference type="AlphaFoldDB" id="A0A5Q4VIV7"/>
<accession>A0A5Q4VIV7</accession>
<dbReference type="OrthoDB" id="5116192at2"/>
<feature type="transmembrane region" description="Helical" evidence="1">
    <location>
        <begin position="374"/>
        <end position="392"/>
    </location>
</feature>
<sequence>MIRAYNLLFALFVCINLHLLRNLSMVLMFGLIGSLYIVLFFGVLNQKTLMIKTNHLYFSYLLFILFSFYVVFISAFTHEASDFLNGFLRFFLLMPMGIFGYLYINNEEQVRKILIFYAVFIAVSCSTVPLQHFIGPINWFSSVFERAGMPRYSSLMGSVTVTGIAGGAGLVVLLLLSNINSSIRFGLVLSILVGMIFSLQKASLVNILLAFFIYLWFSGKISKCVLVRSLLKTLFILVLLMVFIIRSEVAEKYLIGFMASNFSETITSDQKETAKAYYDYTLLESMGQRLVLLPKKVLHAYGEEILIVGAGFKAMAGTLAQEGPMNHNGFFDLWFSGGIVYLLIFLVLIFYLIKQIKRAVRFSVRSSDSLMQNNLYCFYGLLIMILINNFGANTLFQPNTGVIFWLFVGILAGHYNRKLSYGRMNLLKKSCNGLVCQDK</sequence>
<dbReference type="EMBL" id="VDMB01000001">
    <property type="protein sequence ID" value="TYT76147.1"/>
    <property type="molecule type" value="Genomic_DNA"/>
</dbReference>
<gene>
    <name evidence="2" type="ORF">FIM25_00915</name>
</gene>
<feature type="transmembrane region" description="Helical" evidence="1">
    <location>
        <begin position="26"/>
        <end position="44"/>
    </location>
</feature>
<evidence type="ECO:0000313" key="3">
    <source>
        <dbReference type="Proteomes" id="UP000321899"/>
    </source>
</evidence>
<comment type="caution">
    <text evidence="2">The sequence shown here is derived from an EMBL/GenBank/DDBJ whole genome shotgun (WGS) entry which is preliminary data.</text>
</comment>
<evidence type="ECO:0008006" key="4">
    <source>
        <dbReference type="Google" id="ProtNLM"/>
    </source>
</evidence>
<feature type="transmembrane region" description="Helical" evidence="1">
    <location>
        <begin position="333"/>
        <end position="353"/>
    </location>
</feature>
<evidence type="ECO:0000313" key="2">
    <source>
        <dbReference type="EMBL" id="TYT76147.1"/>
    </source>
</evidence>
<keyword evidence="1" id="KW-0812">Transmembrane</keyword>
<dbReference type="Proteomes" id="UP000321899">
    <property type="component" value="Unassembled WGS sequence"/>
</dbReference>
<organism evidence="2 3">
    <name type="scientific">Desulfobotulus mexicanus</name>
    <dbReference type="NCBI Taxonomy" id="2586642"/>
    <lineage>
        <taxon>Bacteria</taxon>
        <taxon>Pseudomonadati</taxon>
        <taxon>Thermodesulfobacteriota</taxon>
        <taxon>Desulfobacteria</taxon>
        <taxon>Desulfobacterales</taxon>
        <taxon>Desulfobacteraceae</taxon>
        <taxon>Desulfobotulus</taxon>
    </lineage>
</organism>
<keyword evidence="1" id="KW-1133">Transmembrane helix</keyword>
<feature type="transmembrane region" description="Helical" evidence="1">
    <location>
        <begin position="5"/>
        <end position="20"/>
    </location>
</feature>
<proteinExistence type="predicted"/>
<keyword evidence="1" id="KW-0472">Membrane</keyword>
<reference evidence="2 3" key="1">
    <citation type="submission" date="2019-06" db="EMBL/GenBank/DDBJ databases">
        <title>Desulfobotulus mexicanus sp. nov., a novel sulfate-reducing bacterium isolated from the sediment of an alkaline crater lake in Mexico.</title>
        <authorList>
            <person name="Hirschler-Rea A."/>
        </authorList>
    </citation>
    <scope>NUCLEOTIDE SEQUENCE [LARGE SCALE GENOMIC DNA]</scope>
    <source>
        <strain evidence="2 3">PAR22N</strain>
    </source>
</reference>
<feature type="transmembrane region" description="Helical" evidence="1">
    <location>
        <begin position="188"/>
        <end position="217"/>
    </location>
</feature>
<dbReference type="RefSeq" id="WP_139445223.1">
    <property type="nucleotide sequence ID" value="NZ_VDMB01000001.1"/>
</dbReference>
<feature type="transmembrane region" description="Helical" evidence="1">
    <location>
        <begin position="114"/>
        <end position="134"/>
    </location>
</feature>
<feature type="transmembrane region" description="Helical" evidence="1">
    <location>
        <begin position="229"/>
        <end position="245"/>
    </location>
</feature>
<feature type="transmembrane region" description="Helical" evidence="1">
    <location>
        <begin position="56"/>
        <end position="77"/>
    </location>
</feature>
<feature type="transmembrane region" description="Helical" evidence="1">
    <location>
        <begin position="83"/>
        <end position="102"/>
    </location>
</feature>
<keyword evidence="3" id="KW-1185">Reference proteome</keyword>